<evidence type="ECO:0000313" key="2">
    <source>
        <dbReference type="Proteomes" id="UP000262882"/>
    </source>
</evidence>
<gene>
    <name evidence="1" type="ORF">D0T12_31230</name>
</gene>
<dbReference type="Proteomes" id="UP000262882">
    <property type="component" value="Unassembled WGS sequence"/>
</dbReference>
<keyword evidence="2" id="KW-1185">Reference proteome</keyword>
<evidence type="ECO:0008006" key="3">
    <source>
        <dbReference type="Google" id="ProtNLM"/>
    </source>
</evidence>
<evidence type="ECO:0000313" key="1">
    <source>
        <dbReference type="EMBL" id="RFS81430.1"/>
    </source>
</evidence>
<proteinExistence type="predicted"/>
<sequence>MQGRVPEVRIVNGDVVTAPGVGPVPRVWLPLDGQVVAKIPPLKGNYRWLHRTVRIRSPHLDGDRWHLPRNCLNRLVMAAVDRYGYIVVWRDMSRLSRCTRACLEATGVECDCSCLGAYHGEDSVGWFERVGDMMVADRGEFTRTAMVYGTRGNEVDPVIYRGELRGRIYRVDRAGRKGWPFASQFMCAGCMSVRARVWDHCHTHGFVRAPLCNTCNTRHWGGWQPQHGRAIPSRNLDTSYYRCCPHYGDEWQAPCSA</sequence>
<dbReference type="SUPFAM" id="SSF54060">
    <property type="entry name" value="His-Me finger endonucleases"/>
    <property type="match status" value="1"/>
</dbReference>
<dbReference type="AlphaFoldDB" id="A0A372G7R9"/>
<organism evidence="1 2">
    <name type="scientific">Actinomadura spongiicola</name>
    <dbReference type="NCBI Taxonomy" id="2303421"/>
    <lineage>
        <taxon>Bacteria</taxon>
        <taxon>Bacillati</taxon>
        <taxon>Actinomycetota</taxon>
        <taxon>Actinomycetes</taxon>
        <taxon>Streptosporangiales</taxon>
        <taxon>Thermomonosporaceae</taxon>
        <taxon>Actinomadura</taxon>
    </lineage>
</organism>
<protein>
    <recommendedName>
        <fullName evidence="3">Recombination endonuclease VII</fullName>
    </recommendedName>
</protein>
<dbReference type="EMBL" id="QVNQ01000013">
    <property type="protein sequence ID" value="RFS81430.1"/>
    <property type="molecule type" value="Genomic_DNA"/>
</dbReference>
<dbReference type="InterPro" id="IPR044925">
    <property type="entry name" value="His-Me_finger_sf"/>
</dbReference>
<dbReference type="Pfam" id="PF02945">
    <property type="entry name" value="Endonuclease_7"/>
    <property type="match status" value="1"/>
</dbReference>
<name>A0A372G7R9_9ACTN</name>
<accession>A0A372G7R9</accession>
<reference evidence="1 2" key="1">
    <citation type="submission" date="2018-08" db="EMBL/GenBank/DDBJ databases">
        <title>Actinomadura spongicola sp. nov., isolated from marine sponge Leucetta chagosensis.</title>
        <authorList>
            <person name="Li L."/>
            <person name="Lin H.W."/>
        </authorList>
    </citation>
    <scope>NUCLEOTIDE SEQUENCE [LARGE SCALE GENOMIC DNA]</scope>
    <source>
        <strain evidence="1 2">LHW52907</strain>
    </source>
</reference>
<comment type="caution">
    <text evidence="1">The sequence shown here is derived from an EMBL/GenBank/DDBJ whole genome shotgun (WGS) entry which is preliminary data.</text>
</comment>
<dbReference type="OrthoDB" id="581550at2"/>
<dbReference type="InterPro" id="IPR004211">
    <property type="entry name" value="Endonuclease_7"/>
</dbReference>